<dbReference type="Gene3D" id="1.20.1260.10">
    <property type="match status" value="1"/>
</dbReference>
<keyword evidence="3" id="KW-1185">Reference proteome</keyword>
<dbReference type="Proteomes" id="UP001499947">
    <property type="component" value="Unassembled WGS sequence"/>
</dbReference>
<accession>A0ABN2IPR3</accession>
<dbReference type="RefSeq" id="WP_211121393.1">
    <property type="nucleotide sequence ID" value="NZ_BAAALR010000065.1"/>
</dbReference>
<dbReference type="Pfam" id="PF03713">
    <property type="entry name" value="DUF305"/>
    <property type="match status" value="1"/>
</dbReference>
<comment type="caution">
    <text evidence="2">The sequence shown here is derived from an EMBL/GenBank/DDBJ whole genome shotgun (WGS) entry which is preliminary data.</text>
</comment>
<evidence type="ECO:0000313" key="2">
    <source>
        <dbReference type="EMBL" id="GAA1709338.1"/>
    </source>
</evidence>
<reference evidence="2 3" key="1">
    <citation type="journal article" date="2019" name="Int. J. Syst. Evol. Microbiol.">
        <title>The Global Catalogue of Microorganisms (GCM) 10K type strain sequencing project: providing services to taxonomists for standard genome sequencing and annotation.</title>
        <authorList>
            <consortium name="The Broad Institute Genomics Platform"/>
            <consortium name="The Broad Institute Genome Sequencing Center for Infectious Disease"/>
            <person name="Wu L."/>
            <person name="Ma J."/>
        </authorList>
    </citation>
    <scope>NUCLEOTIDE SEQUENCE [LARGE SCALE GENOMIC DNA]</scope>
    <source>
        <strain evidence="2 3">JCM 13244</strain>
    </source>
</reference>
<dbReference type="EMBL" id="BAAALR010000065">
    <property type="protein sequence ID" value="GAA1709338.1"/>
    <property type="molecule type" value="Genomic_DNA"/>
</dbReference>
<evidence type="ECO:0000313" key="3">
    <source>
        <dbReference type="Proteomes" id="UP001499947"/>
    </source>
</evidence>
<organism evidence="2 3">
    <name type="scientific">Streptomyces yatensis</name>
    <dbReference type="NCBI Taxonomy" id="155177"/>
    <lineage>
        <taxon>Bacteria</taxon>
        <taxon>Bacillati</taxon>
        <taxon>Actinomycetota</taxon>
        <taxon>Actinomycetes</taxon>
        <taxon>Kitasatosporales</taxon>
        <taxon>Streptomycetaceae</taxon>
        <taxon>Streptomyces</taxon>
        <taxon>Streptomyces violaceusniger group</taxon>
    </lineage>
</organism>
<gene>
    <name evidence="2" type="ORF">GCM10009680_57900</name>
</gene>
<dbReference type="InterPro" id="IPR005183">
    <property type="entry name" value="DUF305_CopM-like"/>
</dbReference>
<name>A0ABN2IPR3_9ACTN</name>
<dbReference type="InterPro" id="IPR012347">
    <property type="entry name" value="Ferritin-like"/>
</dbReference>
<protein>
    <recommendedName>
        <fullName evidence="1">DUF305 domain-containing protein</fullName>
    </recommendedName>
</protein>
<evidence type="ECO:0000259" key="1">
    <source>
        <dbReference type="Pfam" id="PF03713"/>
    </source>
</evidence>
<sequence length="47" mass="5144">MMARTEQQHGAYGPAKKMAADIVTTQTAEITRMRTMLATSSPTTTEQ</sequence>
<feature type="domain" description="DUF305" evidence="1">
    <location>
        <begin position="1"/>
        <end position="37"/>
    </location>
</feature>
<proteinExistence type="predicted"/>